<dbReference type="Proteomes" id="UP000782241">
    <property type="component" value="Unassembled WGS sequence"/>
</dbReference>
<feature type="transmembrane region" description="Helical" evidence="1">
    <location>
        <begin position="252"/>
        <end position="277"/>
    </location>
</feature>
<evidence type="ECO:0000256" key="1">
    <source>
        <dbReference type="SAM" id="Phobius"/>
    </source>
</evidence>
<comment type="caution">
    <text evidence="2">The sequence shown here is derived from an EMBL/GenBank/DDBJ whole genome shotgun (WGS) entry which is preliminary data.</text>
</comment>
<keyword evidence="1" id="KW-0472">Membrane</keyword>
<dbReference type="PANTHER" id="PTHR34414:SF1">
    <property type="entry name" value="SUBTILISIN-LIKE SERINE PROTEASE"/>
    <property type="match status" value="1"/>
</dbReference>
<accession>A0A9P7H8C4</accession>
<protein>
    <recommendedName>
        <fullName evidence="4">Subtilisin-like serine protease</fullName>
    </recommendedName>
</protein>
<name>A0A9P7H8C4_9HYPO</name>
<evidence type="ECO:0008006" key="4">
    <source>
        <dbReference type="Google" id="ProtNLM"/>
    </source>
</evidence>
<feature type="transmembrane region" description="Helical" evidence="1">
    <location>
        <begin position="219"/>
        <end position="240"/>
    </location>
</feature>
<organism evidence="2 3">
    <name type="scientific">Fusarium avenaceum</name>
    <dbReference type="NCBI Taxonomy" id="40199"/>
    <lineage>
        <taxon>Eukaryota</taxon>
        <taxon>Fungi</taxon>
        <taxon>Dikarya</taxon>
        <taxon>Ascomycota</taxon>
        <taxon>Pezizomycotina</taxon>
        <taxon>Sordariomycetes</taxon>
        <taxon>Hypocreomycetidae</taxon>
        <taxon>Hypocreales</taxon>
        <taxon>Nectriaceae</taxon>
        <taxon>Fusarium</taxon>
        <taxon>Fusarium tricinctum species complex</taxon>
    </lineage>
</organism>
<keyword evidence="3" id="KW-1185">Reference proteome</keyword>
<keyword evidence="1" id="KW-0812">Transmembrane</keyword>
<reference evidence="2" key="1">
    <citation type="submission" date="2021-04" db="EMBL/GenBank/DDBJ databases">
        <title>Draft genome of Fusarium avenaceum strain F156N33, isolated from an atmospheric sample in Virginia.</title>
        <authorList>
            <person name="Yang S."/>
            <person name="Vinatzer B.A."/>
            <person name="Coleman J."/>
        </authorList>
    </citation>
    <scope>NUCLEOTIDE SEQUENCE</scope>
    <source>
        <strain evidence="2">F156N33</strain>
    </source>
</reference>
<proteinExistence type="predicted"/>
<sequence length="293" mass="34479">MADDNISVPFAKDEELFHRLTDFVPGQPLISLQDEASISNFLSRELSTERLERMYFMLFLVSNRNNISPLHHQALKGRQILITERPDLHLVWYYDRIFIKPIPLCLLSHEFYKTYILHPEARFGREANGLLRTYASLIVHESDLDVARSTKLLPADVRWENWCCFMQKFGHLTDKEVAARYHYGELRLTRLNFYSKVLFFGWNYFEIHHQYVAYFTRFIAPYLFIFGAITVILAAMQTALTADPEGAIKHTALTFCTFSIVLTAIGLAFFPVLYLFFQMRELVLYIFRHQKPR</sequence>
<dbReference type="EMBL" id="JAGPUO010000008">
    <property type="protein sequence ID" value="KAG5660895.1"/>
    <property type="molecule type" value="Genomic_DNA"/>
</dbReference>
<dbReference type="AlphaFoldDB" id="A0A9P7H8C4"/>
<keyword evidence="1" id="KW-1133">Transmembrane helix</keyword>
<dbReference type="InterPro" id="IPR046536">
    <property type="entry name" value="DUF6601"/>
</dbReference>
<evidence type="ECO:0000313" key="2">
    <source>
        <dbReference type="EMBL" id="KAG5660895.1"/>
    </source>
</evidence>
<dbReference type="PANTHER" id="PTHR34414">
    <property type="entry name" value="HET DOMAIN-CONTAINING PROTEIN-RELATED"/>
    <property type="match status" value="1"/>
</dbReference>
<dbReference type="Pfam" id="PF20246">
    <property type="entry name" value="DUF6601"/>
    <property type="match status" value="1"/>
</dbReference>
<gene>
    <name evidence="2" type="ORF">KAF25_002538</name>
</gene>
<evidence type="ECO:0000313" key="3">
    <source>
        <dbReference type="Proteomes" id="UP000782241"/>
    </source>
</evidence>